<evidence type="ECO:0000259" key="2">
    <source>
        <dbReference type="Pfam" id="PF01471"/>
    </source>
</evidence>
<dbReference type="SUPFAM" id="SSF53955">
    <property type="entry name" value="Lysozyme-like"/>
    <property type="match status" value="1"/>
</dbReference>
<dbReference type="PANTHER" id="PTHR34408:SF1">
    <property type="entry name" value="GLYCOSYL HYDROLASE FAMILY 19 DOMAIN-CONTAINING PROTEIN HI_1415"/>
    <property type="match status" value="1"/>
</dbReference>
<evidence type="ECO:0000259" key="1">
    <source>
        <dbReference type="Pfam" id="PF00182"/>
    </source>
</evidence>
<feature type="domain" description="Glycoside hydrolase family 19 catalytic" evidence="1">
    <location>
        <begin position="102"/>
        <end position="155"/>
    </location>
</feature>
<dbReference type="InterPro" id="IPR023346">
    <property type="entry name" value="Lysozyme-like_dom_sf"/>
</dbReference>
<accession>A0ABW8IK08</accession>
<dbReference type="SUPFAM" id="SSF47090">
    <property type="entry name" value="PGBD-like"/>
    <property type="match status" value="1"/>
</dbReference>
<name>A0ABW8IK08_9GAMM</name>
<dbReference type="EMBL" id="JADIKI010000022">
    <property type="protein sequence ID" value="MFK2854621.1"/>
    <property type="molecule type" value="Genomic_DNA"/>
</dbReference>
<proteinExistence type="predicted"/>
<gene>
    <name evidence="3" type="ORF">ISP18_08460</name>
</gene>
<dbReference type="InterPro" id="IPR036366">
    <property type="entry name" value="PGBDSf"/>
</dbReference>
<protein>
    <submittedName>
        <fullName evidence="3">Peptidoglycan-binding protein</fullName>
    </submittedName>
</protein>
<dbReference type="Gene3D" id="1.10.101.10">
    <property type="entry name" value="PGBD-like superfamily/PGBD"/>
    <property type="match status" value="1"/>
</dbReference>
<dbReference type="InterPro" id="IPR002477">
    <property type="entry name" value="Peptidoglycan-bd-like"/>
</dbReference>
<sequence length="344" mass="37142">MTSNENSDYLLRAAMSNGIEDADELANFMGQMQIESASFKSMNENLHYSGDGLIKHFSNRNGITDLDKANEIASKGPEAVADAIYGGSWGREHLGNTEPGDGWKYHGRGYVQLTGREEYTKVGKALGIDLVNYPELASAHENAAQIAIYYWKSKVVANGHQRDVTGATHDINGGEKGLAERKAAAIAWEAKLVSGYVPDAPSVQSGREGALKQGALGEAVSALQAELTVLGYIDNRGQALQPDGHFGRNTEAAVRAFQSDHGLIVDGIVGKNTLEALHGQRQLRSGIPALTAELEDSPQRDLTTASIMLQHNAILDRALYPRLVHKYVTPLPTHVTPITAYTPN</sequence>
<reference evidence="3 4" key="1">
    <citation type="submission" date="2020-10" db="EMBL/GenBank/DDBJ databases">
        <title>Phylogeny of dyella-like bacteria.</title>
        <authorList>
            <person name="Fu J."/>
        </authorList>
    </citation>
    <scope>NUCLEOTIDE SEQUENCE [LARGE SCALE GENOMIC DNA]</scope>
    <source>
        <strain evidence="3 4">DHG40</strain>
    </source>
</reference>
<comment type="caution">
    <text evidence="3">The sequence shown here is derived from an EMBL/GenBank/DDBJ whole genome shotgun (WGS) entry which is preliminary data.</text>
</comment>
<dbReference type="InterPro" id="IPR052354">
    <property type="entry name" value="Cell_Wall_Dynamics_Protein"/>
</dbReference>
<dbReference type="InterPro" id="IPR036365">
    <property type="entry name" value="PGBD-like_sf"/>
</dbReference>
<evidence type="ECO:0000313" key="4">
    <source>
        <dbReference type="Proteomes" id="UP001620409"/>
    </source>
</evidence>
<dbReference type="Pfam" id="PF01471">
    <property type="entry name" value="PG_binding_1"/>
    <property type="match status" value="1"/>
</dbReference>
<dbReference type="InterPro" id="IPR000726">
    <property type="entry name" value="Glyco_hydro_19_cat"/>
</dbReference>
<dbReference type="PANTHER" id="PTHR34408">
    <property type="entry name" value="FAMILY PROTEIN, PUTATIVE-RELATED"/>
    <property type="match status" value="1"/>
</dbReference>
<dbReference type="Proteomes" id="UP001620409">
    <property type="component" value="Unassembled WGS sequence"/>
</dbReference>
<evidence type="ECO:0000313" key="3">
    <source>
        <dbReference type="EMBL" id="MFK2854621.1"/>
    </source>
</evidence>
<dbReference type="Gene3D" id="1.10.530.10">
    <property type="match status" value="1"/>
</dbReference>
<feature type="domain" description="Peptidoglycan binding-like" evidence="2">
    <location>
        <begin position="217"/>
        <end position="277"/>
    </location>
</feature>
<keyword evidence="4" id="KW-1185">Reference proteome</keyword>
<dbReference type="RefSeq" id="WP_380009458.1">
    <property type="nucleotide sequence ID" value="NZ_JADIKI010000022.1"/>
</dbReference>
<dbReference type="Pfam" id="PF00182">
    <property type="entry name" value="Glyco_hydro_19"/>
    <property type="match status" value="1"/>
</dbReference>
<organism evidence="3 4">
    <name type="scientific">Dyella humi</name>
    <dbReference type="NCBI Taxonomy" id="1770547"/>
    <lineage>
        <taxon>Bacteria</taxon>
        <taxon>Pseudomonadati</taxon>
        <taxon>Pseudomonadota</taxon>
        <taxon>Gammaproteobacteria</taxon>
        <taxon>Lysobacterales</taxon>
        <taxon>Rhodanobacteraceae</taxon>
        <taxon>Dyella</taxon>
    </lineage>
</organism>